<dbReference type="EMBL" id="BGPR01000066">
    <property type="protein sequence ID" value="GBL89660.1"/>
    <property type="molecule type" value="Genomic_DNA"/>
</dbReference>
<gene>
    <name evidence="2" type="ORF">AVEN_104617_1</name>
</gene>
<comment type="caution">
    <text evidence="2">The sequence shown here is derived from an EMBL/GenBank/DDBJ whole genome shotgun (WGS) entry which is preliminary data.</text>
</comment>
<evidence type="ECO:0000256" key="1">
    <source>
        <dbReference type="SAM" id="MobiDB-lite"/>
    </source>
</evidence>
<dbReference type="Proteomes" id="UP000499080">
    <property type="component" value="Unassembled WGS sequence"/>
</dbReference>
<organism evidence="2 3">
    <name type="scientific">Araneus ventricosus</name>
    <name type="common">Orbweaver spider</name>
    <name type="synonym">Epeira ventricosa</name>
    <dbReference type="NCBI Taxonomy" id="182803"/>
    <lineage>
        <taxon>Eukaryota</taxon>
        <taxon>Metazoa</taxon>
        <taxon>Ecdysozoa</taxon>
        <taxon>Arthropoda</taxon>
        <taxon>Chelicerata</taxon>
        <taxon>Arachnida</taxon>
        <taxon>Araneae</taxon>
        <taxon>Araneomorphae</taxon>
        <taxon>Entelegynae</taxon>
        <taxon>Araneoidea</taxon>
        <taxon>Araneidae</taxon>
        <taxon>Araneus</taxon>
    </lineage>
</organism>
<reference evidence="2 3" key="1">
    <citation type="journal article" date="2019" name="Sci. Rep.">
        <title>Orb-weaving spider Araneus ventricosus genome elucidates the spidroin gene catalogue.</title>
        <authorList>
            <person name="Kono N."/>
            <person name="Nakamura H."/>
            <person name="Ohtoshi R."/>
            <person name="Moran D.A.P."/>
            <person name="Shinohara A."/>
            <person name="Yoshida Y."/>
            <person name="Fujiwara M."/>
            <person name="Mori M."/>
            <person name="Tomita M."/>
            <person name="Arakawa K."/>
        </authorList>
    </citation>
    <scope>NUCLEOTIDE SEQUENCE [LARGE SCALE GENOMIC DNA]</scope>
</reference>
<accession>A0A4Y2BBT5</accession>
<feature type="region of interest" description="Disordered" evidence="1">
    <location>
        <begin position="1"/>
        <end position="23"/>
    </location>
</feature>
<keyword evidence="3" id="KW-1185">Reference proteome</keyword>
<proteinExistence type="predicted"/>
<name>A0A4Y2BBT5_ARAVE</name>
<evidence type="ECO:0000313" key="3">
    <source>
        <dbReference type="Proteomes" id="UP000499080"/>
    </source>
</evidence>
<protein>
    <submittedName>
        <fullName evidence="2">Uncharacterized protein</fullName>
    </submittedName>
</protein>
<sequence>MTKTEPELHPLQTSAPDQQEDGWPFMHDFTCKRLHTRLIFSGIRFRTWTHPGTKPRPYRGGPRPYVHRNSIYWRGETSIKNIARRLEHLL</sequence>
<dbReference type="AlphaFoldDB" id="A0A4Y2BBT5"/>
<evidence type="ECO:0000313" key="2">
    <source>
        <dbReference type="EMBL" id="GBL89660.1"/>
    </source>
</evidence>